<feature type="region of interest" description="Disordered" evidence="14">
    <location>
        <begin position="101"/>
        <end position="136"/>
    </location>
</feature>
<keyword evidence="12" id="KW-0902">Two-component regulatory system</keyword>
<evidence type="ECO:0000256" key="9">
    <source>
        <dbReference type="ARBA" id="ARBA00022777"/>
    </source>
</evidence>
<dbReference type="Pfam" id="PF02518">
    <property type="entry name" value="HATPase_c"/>
    <property type="match status" value="1"/>
</dbReference>
<evidence type="ECO:0000256" key="12">
    <source>
        <dbReference type="ARBA" id="ARBA00023012"/>
    </source>
</evidence>
<dbReference type="InterPro" id="IPR003660">
    <property type="entry name" value="HAMP_dom"/>
</dbReference>
<dbReference type="CDD" id="cd06225">
    <property type="entry name" value="HAMP"/>
    <property type="match status" value="1"/>
</dbReference>
<keyword evidence="7 15" id="KW-0812">Transmembrane</keyword>
<keyword evidence="10" id="KW-0067">ATP-binding</keyword>
<protein>
    <recommendedName>
        <fullName evidence="3">histidine kinase</fullName>
        <ecNumber evidence="3">2.7.13.3</ecNumber>
    </recommendedName>
</protein>
<comment type="catalytic activity">
    <reaction evidence="1">
        <text>ATP + protein L-histidine = ADP + protein N-phospho-L-histidine.</text>
        <dbReference type="EC" id="2.7.13.3"/>
    </reaction>
</comment>
<dbReference type="InterPro" id="IPR003594">
    <property type="entry name" value="HATPase_dom"/>
</dbReference>
<evidence type="ECO:0000256" key="5">
    <source>
        <dbReference type="ARBA" id="ARBA00022553"/>
    </source>
</evidence>
<evidence type="ECO:0000256" key="6">
    <source>
        <dbReference type="ARBA" id="ARBA00022679"/>
    </source>
</evidence>
<dbReference type="PROSITE" id="PS50885">
    <property type="entry name" value="HAMP"/>
    <property type="match status" value="1"/>
</dbReference>
<evidence type="ECO:0000256" key="11">
    <source>
        <dbReference type="ARBA" id="ARBA00022989"/>
    </source>
</evidence>
<dbReference type="SMART" id="SM00387">
    <property type="entry name" value="HATPase_c"/>
    <property type="match status" value="1"/>
</dbReference>
<evidence type="ECO:0000313" key="19">
    <source>
        <dbReference type="Proteomes" id="UP000032568"/>
    </source>
</evidence>
<proteinExistence type="predicted"/>
<dbReference type="InterPro" id="IPR005467">
    <property type="entry name" value="His_kinase_dom"/>
</dbReference>
<comment type="subcellular location">
    <subcellularLocation>
        <location evidence="2">Cell membrane</location>
        <topology evidence="2">Multi-pass membrane protein</topology>
    </subcellularLocation>
</comment>
<dbReference type="PROSITE" id="PS50109">
    <property type="entry name" value="HIS_KIN"/>
    <property type="match status" value="1"/>
</dbReference>
<evidence type="ECO:0000256" key="14">
    <source>
        <dbReference type="SAM" id="MobiDB-lite"/>
    </source>
</evidence>
<evidence type="ECO:0000259" key="17">
    <source>
        <dbReference type="PROSITE" id="PS50885"/>
    </source>
</evidence>
<organism evidence="18 19">
    <name type="scientific">Thalassomonas actiniarum</name>
    <dbReference type="NCBI Taxonomy" id="485447"/>
    <lineage>
        <taxon>Bacteria</taxon>
        <taxon>Pseudomonadati</taxon>
        <taxon>Pseudomonadota</taxon>
        <taxon>Gammaproteobacteria</taxon>
        <taxon>Alteromonadales</taxon>
        <taxon>Colwelliaceae</taxon>
        <taxon>Thalassomonas</taxon>
    </lineage>
</organism>
<dbReference type="Pfam" id="PF00672">
    <property type="entry name" value="HAMP"/>
    <property type="match status" value="1"/>
</dbReference>
<dbReference type="Gene3D" id="3.30.565.10">
    <property type="entry name" value="Histidine kinase-like ATPase, C-terminal domain"/>
    <property type="match status" value="1"/>
</dbReference>
<keyword evidence="8" id="KW-0547">Nucleotide-binding</keyword>
<dbReference type="SMART" id="SM00388">
    <property type="entry name" value="HisKA"/>
    <property type="match status" value="1"/>
</dbReference>
<dbReference type="PANTHER" id="PTHR45528">
    <property type="entry name" value="SENSOR HISTIDINE KINASE CPXA"/>
    <property type="match status" value="1"/>
</dbReference>
<dbReference type="PRINTS" id="PR00344">
    <property type="entry name" value="BCTRLSENSOR"/>
</dbReference>
<keyword evidence="19" id="KW-1185">Reference proteome</keyword>
<dbReference type="Gene3D" id="1.10.287.130">
    <property type="match status" value="1"/>
</dbReference>
<keyword evidence="4" id="KW-1003">Cell membrane</keyword>
<reference evidence="18 19" key="2">
    <citation type="journal article" date="2022" name="Mar. Drugs">
        <title>Bioassay-Guided Fractionation Leads to the Detection of Cholic Acid Generated by the Rare Thalassomonas sp.</title>
        <authorList>
            <person name="Pheiffer F."/>
            <person name="Schneider Y.K."/>
            <person name="Hansen E.H."/>
            <person name="Andersen J.H."/>
            <person name="Isaksson J."/>
            <person name="Busche T."/>
            <person name="R C."/>
            <person name="Kalinowski J."/>
            <person name="Zyl L.V."/>
            <person name="Trindade M."/>
        </authorList>
    </citation>
    <scope>NUCLEOTIDE SEQUENCE [LARGE SCALE GENOMIC DNA]</scope>
    <source>
        <strain evidence="18 19">A5K-106</strain>
    </source>
</reference>
<dbReference type="InterPro" id="IPR036097">
    <property type="entry name" value="HisK_dim/P_sf"/>
</dbReference>
<keyword evidence="5" id="KW-0597">Phosphoprotein</keyword>
<accession>A0AAE9YS41</accession>
<dbReference type="GO" id="GO:0005886">
    <property type="term" value="C:plasma membrane"/>
    <property type="evidence" value="ECO:0007669"/>
    <property type="project" value="UniProtKB-SubCell"/>
</dbReference>
<evidence type="ECO:0000256" key="3">
    <source>
        <dbReference type="ARBA" id="ARBA00012438"/>
    </source>
</evidence>
<dbReference type="SMART" id="SM00304">
    <property type="entry name" value="HAMP"/>
    <property type="match status" value="1"/>
</dbReference>
<evidence type="ECO:0000256" key="10">
    <source>
        <dbReference type="ARBA" id="ARBA00022840"/>
    </source>
</evidence>
<dbReference type="Gene3D" id="6.10.340.10">
    <property type="match status" value="1"/>
</dbReference>
<feature type="transmembrane region" description="Helical" evidence="15">
    <location>
        <begin position="187"/>
        <end position="210"/>
    </location>
</feature>
<evidence type="ECO:0000256" key="13">
    <source>
        <dbReference type="ARBA" id="ARBA00023136"/>
    </source>
</evidence>
<dbReference type="GO" id="GO:0000155">
    <property type="term" value="F:phosphorelay sensor kinase activity"/>
    <property type="evidence" value="ECO:0007669"/>
    <property type="project" value="InterPro"/>
</dbReference>
<evidence type="ECO:0000259" key="16">
    <source>
        <dbReference type="PROSITE" id="PS50109"/>
    </source>
</evidence>
<gene>
    <name evidence="18" type="ORF">SG35_025010</name>
</gene>
<evidence type="ECO:0000313" key="18">
    <source>
        <dbReference type="EMBL" id="WDD98477.1"/>
    </source>
</evidence>
<dbReference type="SUPFAM" id="SSF47384">
    <property type="entry name" value="Homodimeric domain of signal transducing histidine kinase"/>
    <property type="match status" value="1"/>
</dbReference>
<keyword evidence="6" id="KW-0808">Transferase</keyword>
<evidence type="ECO:0000256" key="15">
    <source>
        <dbReference type="SAM" id="Phobius"/>
    </source>
</evidence>
<feature type="domain" description="HAMP" evidence="17">
    <location>
        <begin position="207"/>
        <end position="259"/>
    </location>
</feature>
<dbReference type="InterPro" id="IPR036890">
    <property type="entry name" value="HATPase_C_sf"/>
</dbReference>
<dbReference type="Pfam" id="PF00512">
    <property type="entry name" value="HisKA"/>
    <property type="match status" value="1"/>
</dbReference>
<evidence type="ECO:0000256" key="7">
    <source>
        <dbReference type="ARBA" id="ARBA00022692"/>
    </source>
</evidence>
<dbReference type="SUPFAM" id="SSF158472">
    <property type="entry name" value="HAMP domain-like"/>
    <property type="match status" value="1"/>
</dbReference>
<dbReference type="PANTHER" id="PTHR45528:SF1">
    <property type="entry name" value="SENSOR HISTIDINE KINASE CPXA"/>
    <property type="match status" value="1"/>
</dbReference>
<evidence type="ECO:0000256" key="2">
    <source>
        <dbReference type="ARBA" id="ARBA00004651"/>
    </source>
</evidence>
<evidence type="ECO:0000256" key="1">
    <source>
        <dbReference type="ARBA" id="ARBA00000085"/>
    </source>
</evidence>
<dbReference type="SUPFAM" id="SSF55874">
    <property type="entry name" value="ATPase domain of HSP90 chaperone/DNA topoisomerase II/histidine kinase"/>
    <property type="match status" value="1"/>
</dbReference>
<name>A0AAE9YS41_9GAMM</name>
<reference evidence="18 19" key="1">
    <citation type="journal article" date="2015" name="Genome Announc.">
        <title>Draft Genome Sequences of Marine Isolates of Thalassomonas viridans and Thalassomonas actiniarum.</title>
        <authorList>
            <person name="Olonade I."/>
            <person name="van Zyl L.J."/>
            <person name="Trindade M."/>
        </authorList>
    </citation>
    <scope>NUCLEOTIDE SEQUENCE [LARGE SCALE GENOMIC DNA]</scope>
    <source>
        <strain evidence="18 19">A5K-106</strain>
    </source>
</reference>
<dbReference type="RefSeq" id="WP_053043436.1">
    <property type="nucleotide sequence ID" value="NZ_CP059735.1"/>
</dbReference>
<feature type="domain" description="Histidine kinase" evidence="16">
    <location>
        <begin position="267"/>
        <end position="482"/>
    </location>
</feature>
<dbReference type="InterPro" id="IPR050398">
    <property type="entry name" value="HssS/ArlS-like"/>
</dbReference>
<keyword evidence="13 15" id="KW-0472">Membrane</keyword>
<dbReference type="InterPro" id="IPR004358">
    <property type="entry name" value="Sig_transdc_His_kin-like_C"/>
</dbReference>
<evidence type="ECO:0000256" key="8">
    <source>
        <dbReference type="ARBA" id="ARBA00022741"/>
    </source>
</evidence>
<dbReference type="InterPro" id="IPR003661">
    <property type="entry name" value="HisK_dim/P_dom"/>
</dbReference>
<dbReference type="EC" id="2.7.13.3" evidence="3"/>
<dbReference type="KEGG" id="tact:SG35_025010"/>
<keyword evidence="9" id="KW-0418">Kinase</keyword>
<sequence length="505" mass="55947">MSFSIRSKLFATLLAATGGVVLCMYLVMQWSFDQGFLNYVDQQESRLHQEFSEQLAREWQKEQSWQYISSHRSYWFELMQPVRGVPVPMGKPPGHRPFEIAPEGENRLKSPGPVPGAGKGGHPGHEPSYLLDENKNILHGPPGEVSELKLHPIIAGDQTVGYLGQIKHQPQLDKLDLQFIRQQSHTFILVAVIMVIISLLAVLPVATYLVKPINELTRGTLNLIAGKYQTAIPVSSQDELGLLSVNFNTLAHTLQENEQARRQWVADISHELRTPLAILKGEIEAIQDGIRQSTPEAIASLHGEVEHLNFLLRDLYELSMSDIGGLNYLKQPLNPEVILETTLAGFRHDFTRKGIEVSFDSGAGTCLVLADADRLKQLFSNVLKNTLDYTDNPGKLQIASHSDGQNLLLDFKDSSPGVGIDELDKIFERLYRVDASRSRRTGGAGLGLSICHNIVKAHAGTIRAKASTMGGLWLIIKIPLFNKQFKREFDGVGGQGLKASCPGKE</sequence>
<dbReference type="AlphaFoldDB" id="A0AAE9YS41"/>
<keyword evidence="11 15" id="KW-1133">Transmembrane helix</keyword>
<dbReference type="EMBL" id="CP059735">
    <property type="protein sequence ID" value="WDD98477.1"/>
    <property type="molecule type" value="Genomic_DNA"/>
</dbReference>
<dbReference type="CDD" id="cd00082">
    <property type="entry name" value="HisKA"/>
    <property type="match status" value="1"/>
</dbReference>
<evidence type="ECO:0000256" key="4">
    <source>
        <dbReference type="ARBA" id="ARBA00022475"/>
    </source>
</evidence>
<dbReference type="GO" id="GO:0005524">
    <property type="term" value="F:ATP binding"/>
    <property type="evidence" value="ECO:0007669"/>
    <property type="project" value="UniProtKB-KW"/>
</dbReference>
<dbReference type="Proteomes" id="UP000032568">
    <property type="component" value="Chromosome"/>
</dbReference>